<sequence>MTEDRTRALLTAAFVGALVVSATAAPAADARPAHEIPVSTLPDAALAGPDASGWSQVPAADVALSSAPSDVPDAADTSIERIHVQAARSGDVFHVRLQWDDPTRNVSVDSPRTFADAVAVQFPVDTSSRPPIAMGGADNRVNVWYWSGNGATQELLAGGAGTTTTFPAPTIDANATYANGTWTVVYSRELTTESANRTTLDSDDRLDVAFAVWDGGNAERSGRKAVSEWHYFPTGDGPAGPPYQALLWTVAGVAIVAVVGVTAFGVLRTRGGDGGRS</sequence>
<accession>A0ABD5ZYB5</accession>
<evidence type="ECO:0000256" key="1">
    <source>
        <dbReference type="ARBA" id="ARBA00022448"/>
    </source>
</evidence>
<keyword evidence="2" id="KW-0349">Heme</keyword>
<name>A0ABD5ZYB5_9EURY</name>
<feature type="transmembrane region" description="Helical" evidence="6">
    <location>
        <begin position="245"/>
        <end position="267"/>
    </location>
</feature>
<dbReference type="InterPro" id="IPR019020">
    <property type="entry name" value="Cyt-c552/DMSO_Rdtase_haem-bd"/>
</dbReference>
<dbReference type="GeneID" id="96954037"/>
<dbReference type="Proteomes" id="UP001596434">
    <property type="component" value="Unassembled WGS sequence"/>
</dbReference>
<evidence type="ECO:0000256" key="6">
    <source>
        <dbReference type="SAM" id="Phobius"/>
    </source>
</evidence>
<reference evidence="8 9" key="1">
    <citation type="journal article" date="2019" name="Int. J. Syst. Evol. Microbiol.">
        <title>The Global Catalogue of Microorganisms (GCM) 10K type strain sequencing project: providing services to taxonomists for standard genome sequencing and annotation.</title>
        <authorList>
            <consortium name="The Broad Institute Genomics Platform"/>
            <consortium name="The Broad Institute Genome Sequencing Center for Infectious Disease"/>
            <person name="Wu L."/>
            <person name="Ma J."/>
        </authorList>
    </citation>
    <scope>NUCLEOTIDE SEQUENCE [LARGE SCALE GENOMIC DNA]</scope>
    <source>
        <strain evidence="8 9">GX21</strain>
    </source>
</reference>
<organism evidence="8 9">
    <name type="scientific">Haloplanus litoreus</name>
    <dbReference type="NCBI Taxonomy" id="767515"/>
    <lineage>
        <taxon>Archaea</taxon>
        <taxon>Methanobacteriati</taxon>
        <taxon>Methanobacteriota</taxon>
        <taxon>Stenosarchaea group</taxon>
        <taxon>Halobacteria</taxon>
        <taxon>Halobacteriales</taxon>
        <taxon>Haloferacaceae</taxon>
        <taxon>Haloplanus</taxon>
    </lineage>
</organism>
<keyword evidence="5" id="KW-0408">Iron</keyword>
<comment type="caution">
    <text evidence="8">The sequence shown here is derived from an EMBL/GenBank/DDBJ whole genome shotgun (WGS) entry which is preliminary data.</text>
</comment>
<keyword evidence="3" id="KW-0479">Metal-binding</keyword>
<dbReference type="Pfam" id="PF09459">
    <property type="entry name" value="EB_dh"/>
    <property type="match status" value="2"/>
</dbReference>
<keyword evidence="6" id="KW-0472">Membrane</keyword>
<dbReference type="NCBIfam" id="TIGR03477">
    <property type="entry name" value="DMSO_red_II_gam"/>
    <property type="match status" value="1"/>
</dbReference>
<dbReference type="EMBL" id="JBHTAT010000001">
    <property type="protein sequence ID" value="MFC7255670.1"/>
    <property type="molecule type" value="Genomic_DNA"/>
</dbReference>
<evidence type="ECO:0000256" key="3">
    <source>
        <dbReference type="ARBA" id="ARBA00022723"/>
    </source>
</evidence>
<evidence type="ECO:0000256" key="5">
    <source>
        <dbReference type="ARBA" id="ARBA00023004"/>
    </source>
</evidence>
<keyword evidence="4" id="KW-0249">Electron transport</keyword>
<proteinExistence type="predicted"/>
<keyword evidence="6" id="KW-0812">Transmembrane</keyword>
<dbReference type="RefSeq" id="WP_379703893.1">
    <property type="nucleotide sequence ID" value="NZ_JBHTAT010000001.1"/>
</dbReference>
<evidence type="ECO:0000256" key="2">
    <source>
        <dbReference type="ARBA" id="ARBA00022617"/>
    </source>
</evidence>
<evidence type="ECO:0000313" key="9">
    <source>
        <dbReference type="Proteomes" id="UP001596434"/>
    </source>
</evidence>
<keyword evidence="6" id="KW-1133">Transmembrane helix</keyword>
<feature type="domain" description="Cytochrome c-552/DMSO reductase-like haem-binding" evidence="7">
    <location>
        <begin position="51"/>
        <end position="225"/>
    </location>
</feature>
<dbReference type="AlphaFoldDB" id="A0ABD5ZYB5"/>
<keyword evidence="9" id="KW-1185">Reference proteome</keyword>
<evidence type="ECO:0000313" key="8">
    <source>
        <dbReference type="EMBL" id="MFC7255670.1"/>
    </source>
</evidence>
<dbReference type="GO" id="GO:0046872">
    <property type="term" value="F:metal ion binding"/>
    <property type="evidence" value="ECO:0007669"/>
    <property type="project" value="UniProtKB-KW"/>
</dbReference>
<evidence type="ECO:0000256" key="4">
    <source>
        <dbReference type="ARBA" id="ARBA00022982"/>
    </source>
</evidence>
<protein>
    <submittedName>
        <fullName evidence="8">Ethylbenzene dehydrogenase-related protein</fullName>
    </submittedName>
</protein>
<gene>
    <name evidence="8" type="ORF">ACFQKE_10265</name>
</gene>
<evidence type="ECO:0000259" key="7">
    <source>
        <dbReference type="SMART" id="SM00887"/>
    </source>
</evidence>
<dbReference type="Gene3D" id="2.60.40.1190">
    <property type="match status" value="1"/>
</dbReference>
<dbReference type="CDD" id="cd09623">
    <property type="entry name" value="DOMON_EBDH"/>
    <property type="match status" value="1"/>
</dbReference>
<dbReference type="InterPro" id="IPR017838">
    <property type="entry name" value="DMSO_Rdtase_II_haem_b-bd_su"/>
</dbReference>
<keyword evidence="1" id="KW-0813">Transport</keyword>
<dbReference type="SMART" id="SM00887">
    <property type="entry name" value="EB_dh"/>
    <property type="match status" value="1"/>
</dbReference>
<dbReference type="InterPro" id="IPR006311">
    <property type="entry name" value="TAT_signal"/>
</dbReference>
<dbReference type="PROSITE" id="PS51318">
    <property type="entry name" value="TAT"/>
    <property type="match status" value="1"/>
</dbReference>